<dbReference type="VEuPathDB" id="TriTrypDB:TM35_000081640"/>
<dbReference type="PANTHER" id="PTHR45761:SF1">
    <property type="entry name" value="EXTENDED SYNAPTOTAGMIN-LIKE PROTEIN 2, ISOFORM C"/>
    <property type="match status" value="1"/>
</dbReference>
<gene>
    <name evidence="2" type="ORF">TM35_000081640</name>
</gene>
<sequence>MGKLFITVNKCHLFRSPGLETVNLRIRVVVDGVYKFHTKTKRDSFISEFGETFTVGNTHRLAVVDVLAFNCLSSGSNEKEELLGSSHLSIENLVQGKKRTRDFPLASKDNSGMSGIVNITLKTDTQGGITNPISDTQEERYLRRLTRFFLCWDKSRLADVDLLLASVKGDQSATEGLLNIPPISPSVDSQVTRDIYATFDDLMMNLCKMYKCHEPPNYKLSLVVEGCANLTRPTMYLPSNVVVVIRSSGQEFITPTRPFTINPVWGRPAGLVEMDIVDPSSSVLDVMVYYFPPTSREKEVGRSQIRVSTLVRDYASARPVFVFRQTNEITPVLTGMVYLTMKPIEFGLIPMKVAEHIDGYYERLTRFFYRYDPRRIQQVDLLIKSRLDNLSDLMGELEYHYGREPGTIELWVCVRELHSLQLDPITDLDDKEVVVVLTMGDQVVRTQPKRVFANSRTLFGDTFVFDVARETDMIKFQVLKANHEEIVYGRVDVTCLKIQRGVHNERMLFLVGAAGTTDAYLSGMIGISLFSEQLGQPYAVDEAAMHLYAGRLRRYVHRRVPEKLHLVNTAVDTLFDIEGFLRDVSREYGEEDNTFAVYVTVLGCRQLRTRFGFSMNAYVAAKMGIERYETHVVKDSTEPDFFDFFEFQIDRLNEAQLTLVVMDKYDLGADKEVGRVVIPLGNKELEHQYHEWIPLVKPDNTREGIIGVRYVIKDLNLRDEARTYHNSDDALQQSANVVSLIMERRSRRQNSTLRSRIGGFRSKLARVTAQLHKTGRLSRNNSTVSSDASSLHTGERDIISHEPLNLMDEGIHSAHEFCSLSKTGTSSQCFTPSLSFTGSDQIMPSKHTLKPVGTGGKWLHVRLLYCDNLDDSRQTPPSPYVMLSTLCKSHFTKRAFSTVSPRYNEEFVFPVFDPSEDYLAITVVTDTPYGKKCLGHCLLSMKNIQKDTPRTRNVSLVVAPNRPVAIQRGTVCLTLLGENFGLDYMPSVTAESRLAESLQIYLVTHAPRELHRLEWFVGEYSLRENELIKGILSKYNPKSNEEITANVKLSIKTLRNLYYNNKLVLSGTCFVKIKEEKKTHYCTRSVQGANGIFIFNEDCMLTISRPLIKTLRVVVHIEENGIQKCGECVLSLADLHQNAIQERTHFIVKNAGLPTAIPTGYITISLLSDNFGSLVSPYCENNGSSYERLRDYYYYYIREQLHVVDVKFSTTLNVEEYVKKLTEKYGPEPGNYHLKVKVMRCYFLSVEASYPFCIFQVGLQHFKTNIAWGTGEHVFMETFDMKIGLPDKEEVQLIVFVVKKESALSSEIGRTVIPLKSIIRGEETQLKLPLVNQANTKNASINGAVEVSFFTNDFGISPDNNRNNNDGIVYERLEREMARLPPQEMHMLPSIIAEAQEQNELNATSSGESQVCYTSLVRGDPVYVLLLGFCDFPTEEVYIKIRMNGSKTVVRTGVLKGERLTCIKEGFTLDSSIRLEETVFTMKIAEEKLHGSSPLCYCDFTLAHFPRGRVSKKYLHLFTPKGVFMGRLCLQVDMPPPPHGVPASPDLPSSYEVERVSEDVASLLLKHNPKDLRKLDLMLTRSDDLRLLHRVLRQQLIPRVQATVYCTVHETDLIIGLRGRRFVEAVVRGDVSQAAERKLVALAGPRPAGAAKYPPLRVDFAPDDGPLLLRVLGEGGEAAVDCRVRLSLRALLTPQLYDMEESITVPIVKERQRRKEVQADLAGTLTFSLKAPLFESYPTTIPLFGNSSRRVNRAFVRYYLDRIYSLLKHYDANSLVDIHHTFYERYVAKETWVTEVPNLLYALIERWGPEVENFPEPPPAEAPVEEVSDIVLHSP</sequence>
<dbReference type="STRING" id="67003.A0A1X0P089"/>
<organism evidence="2 3">
    <name type="scientific">Trypanosoma theileri</name>
    <dbReference type="NCBI Taxonomy" id="67003"/>
    <lineage>
        <taxon>Eukaryota</taxon>
        <taxon>Discoba</taxon>
        <taxon>Euglenozoa</taxon>
        <taxon>Kinetoplastea</taxon>
        <taxon>Metakinetoplastina</taxon>
        <taxon>Trypanosomatida</taxon>
        <taxon>Trypanosomatidae</taxon>
        <taxon>Trypanosoma</taxon>
    </lineage>
</organism>
<dbReference type="CDD" id="cd00030">
    <property type="entry name" value="C2"/>
    <property type="match status" value="4"/>
</dbReference>
<dbReference type="Proteomes" id="UP000192257">
    <property type="component" value="Unassembled WGS sequence"/>
</dbReference>
<dbReference type="InterPro" id="IPR051634">
    <property type="entry name" value="Extended_Synaptotagmin"/>
</dbReference>
<evidence type="ECO:0000259" key="1">
    <source>
        <dbReference type="PROSITE" id="PS50004"/>
    </source>
</evidence>
<dbReference type="Gene3D" id="2.60.40.150">
    <property type="entry name" value="C2 domain"/>
    <property type="match status" value="4"/>
</dbReference>
<keyword evidence="3" id="KW-1185">Reference proteome</keyword>
<dbReference type="InterPro" id="IPR035892">
    <property type="entry name" value="C2_domain_sf"/>
</dbReference>
<accession>A0A1X0P089</accession>
<dbReference type="OrthoDB" id="270970at2759"/>
<feature type="domain" description="C2" evidence="1">
    <location>
        <begin position="1215"/>
        <end position="1328"/>
    </location>
</feature>
<reference evidence="2 3" key="1">
    <citation type="submission" date="2017-03" db="EMBL/GenBank/DDBJ databases">
        <title>An alternative strategy for trypanosome survival in the mammalian bloodstream revealed through genome and transcriptome analysis of the ubiquitous bovine parasite Trypanosoma (Megatrypanum) theileri.</title>
        <authorList>
            <person name="Kelly S."/>
            <person name="Ivens A."/>
            <person name="Mott A."/>
            <person name="O'Neill E."/>
            <person name="Emms D."/>
            <person name="Macleod O."/>
            <person name="Voorheis P."/>
            <person name="Matthews J."/>
            <person name="Matthews K."/>
            <person name="Carrington M."/>
        </authorList>
    </citation>
    <scope>NUCLEOTIDE SEQUENCE [LARGE SCALE GENOMIC DNA]</scope>
    <source>
        <strain evidence="2">Edinburgh</strain>
    </source>
</reference>
<comment type="caution">
    <text evidence="2">The sequence shown here is derived from an EMBL/GenBank/DDBJ whole genome shotgun (WGS) entry which is preliminary data.</text>
</comment>
<dbReference type="Pfam" id="PF00168">
    <property type="entry name" value="C2"/>
    <property type="match status" value="7"/>
</dbReference>
<evidence type="ECO:0000313" key="3">
    <source>
        <dbReference type="Proteomes" id="UP000192257"/>
    </source>
</evidence>
<dbReference type="PANTHER" id="PTHR45761">
    <property type="entry name" value="EXTENDED SYNAPTOTAGMIN-LIKE PROTEIN 2, ISOFORM C"/>
    <property type="match status" value="1"/>
</dbReference>
<proteinExistence type="predicted"/>
<name>A0A1X0P089_9TRYP</name>
<feature type="domain" description="C2" evidence="1">
    <location>
        <begin position="198"/>
        <end position="321"/>
    </location>
</feature>
<protein>
    <recommendedName>
        <fullName evidence="1">C2 domain-containing protein</fullName>
    </recommendedName>
</protein>
<evidence type="ECO:0000313" key="2">
    <source>
        <dbReference type="EMBL" id="ORC90366.1"/>
    </source>
</evidence>
<dbReference type="SMART" id="SM00239">
    <property type="entry name" value="C2"/>
    <property type="match status" value="6"/>
</dbReference>
<dbReference type="EMBL" id="NBCO01000008">
    <property type="protein sequence ID" value="ORC90366.1"/>
    <property type="molecule type" value="Genomic_DNA"/>
</dbReference>
<dbReference type="RefSeq" id="XP_028884432.1">
    <property type="nucleotide sequence ID" value="XM_029024029.1"/>
</dbReference>
<dbReference type="InterPro" id="IPR000008">
    <property type="entry name" value="C2_dom"/>
</dbReference>
<feature type="domain" description="C2" evidence="1">
    <location>
        <begin position="838"/>
        <end position="954"/>
    </location>
</feature>
<dbReference type="SUPFAM" id="SSF49562">
    <property type="entry name" value="C2 domain (Calcium/lipid-binding domain, CaLB)"/>
    <property type="match status" value="5"/>
</dbReference>
<feature type="domain" description="C2" evidence="1">
    <location>
        <begin position="578"/>
        <end position="693"/>
    </location>
</feature>
<feature type="domain" description="C2" evidence="1">
    <location>
        <begin position="1"/>
        <end position="103"/>
    </location>
</feature>
<dbReference type="PROSITE" id="PS50004">
    <property type="entry name" value="C2"/>
    <property type="match status" value="5"/>
</dbReference>
<dbReference type="GeneID" id="39983809"/>